<sequence>MPPHPFTTDLFVDAGHYLWQVGDLGRAIAFLKTADNICRSCDPSRQREAPVLALRASVLTFLIAVKHKHGFGVHNNRILLSQREEVVCLRDEVLKELQISIPSVHDLGYTCLEMSEFDMAKKHSDCSFTGKRLLCAETDMPFEFATEYGDRAYVRLGKGRYDEALELLQEAIQVVSYDKGANLTSILQFEFDRSVVLLNAGKYDQAFLVAAESYKNPTDGKPLASARSRLSTRITGSQIASHISMIDLRNLSKSKI</sequence>
<organism evidence="1 2">
    <name type="scientific">Podospora fimiseda</name>
    <dbReference type="NCBI Taxonomy" id="252190"/>
    <lineage>
        <taxon>Eukaryota</taxon>
        <taxon>Fungi</taxon>
        <taxon>Dikarya</taxon>
        <taxon>Ascomycota</taxon>
        <taxon>Pezizomycotina</taxon>
        <taxon>Sordariomycetes</taxon>
        <taxon>Sordariomycetidae</taxon>
        <taxon>Sordariales</taxon>
        <taxon>Podosporaceae</taxon>
        <taxon>Podospora</taxon>
    </lineage>
</organism>
<dbReference type="AlphaFoldDB" id="A0AAN7BJ78"/>
<protein>
    <submittedName>
        <fullName evidence="1">Uncharacterized protein</fullName>
    </submittedName>
</protein>
<evidence type="ECO:0000313" key="2">
    <source>
        <dbReference type="Proteomes" id="UP001301958"/>
    </source>
</evidence>
<dbReference type="InterPro" id="IPR011990">
    <property type="entry name" value="TPR-like_helical_dom_sf"/>
</dbReference>
<accession>A0AAN7BJ78</accession>
<keyword evidence="2" id="KW-1185">Reference proteome</keyword>
<reference evidence="1" key="1">
    <citation type="journal article" date="2023" name="Mol. Phylogenet. Evol.">
        <title>Genome-scale phylogeny and comparative genomics of the fungal order Sordariales.</title>
        <authorList>
            <person name="Hensen N."/>
            <person name="Bonometti L."/>
            <person name="Westerberg I."/>
            <person name="Brannstrom I.O."/>
            <person name="Guillou S."/>
            <person name="Cros-Aarteil S."/>
            <person name="Calhoun S."/>
            <person name="Haridas S."/>
            <person name="Kuo A."/>
            <person name="Mondo S."/>
            <person name="Pangilinan J."/>
            <person name="Riley R."/>
            <person name="LaButti K."/>
            <person name="Andreopoulos B."/>
            <person name="Lipzen A."/>
            <person name="Chen C."/>
            <person name="Yan M."/>
            <person name="Daum C."/>
            <person name="Ng V."/>
            <person name="Clum A."/>
            <person name="Steindorff A."/>
            <person name="Ohm R.A."/>
            <person name="Martin F."/>
            <person name="Silar P."/>
            <person name="Natvig D.O."/>
            <person name="Lalanne C."/>
            <person name="Gautier V."/>
            <person name="Ament-Velasquez S.L."/>
            <person name="Kruys A."/>
            <person name="Hutchinson M.I."/>
            <person name="Powell A.J."/>
            <person name="Barry K."/>
            <person name="Miller A.N."/>
            <person name="Grigoriev I.V."/>
            <person name="Debuchy R."/>
            <person name="Gladieux P."/>
            <person name="Hiltunen Thoren M."/>
            <person name="Johannesson H."/>
        </authorList>
    </citation>
    <scope>NUCLEOTIDE SEQUENCE</scope>
    <source>
        <strain evidence="1">CBS 990.96</strain>
    </source>
</reference>
<comment type="caution">
    <text evidence="1">The sequence shown here is derived from an EMBL/GenBank/DDBJ whole genome shotgun (WGS) entry which is preliminary data.</text>
</comment>
<dbReference type="SUPFAM" id="SSF48452">
    <property type="entry name" value="TPR-like"/>
    <property type="match status" value="1"/>
</dbReference>
<proteinExistence type="predicted"/>
<dbReference type="Gene3D" id="1.25.40.10">
    <property type="entry name" value="Tetratricopeptide repeat domain"/>
    <property type="match status" value="1"/>
</dbReference>
<gene>
    <name evidence="1" type="ORF">QBC38DRAFT_514842</name>
</gene>
<evidence type="ECO:0000313" key="1">
    <source>
        <dbReference type="EMBL" id="KAK4224481.1"/>
    </source>
</evidence>
<dbReference type="EMBL" id="MU865391">
    <property type="protein sequence ID" value="KAK4224481.1"/>
    <property type="molecule type" value="Genomic_DNA"/>
</dbReference>
<dbReference type="Proteomes" id="UP001301958">
    <property type="component" value="Unassembled WGS sequence"/>
</dbReference>
<name>A0AAN7BJ78_9PEZI</name>
<reference evidence="1" key="2">
    <citation type="submission" date="2023-05" db="EMBL/GenBank/DDBJ databases">
        <authorList>
            <consortium name="Lawrence Berkeley National Laboratory"/>
            <person name="Steindorff A."/>
            <person name="Hensen N."/>
            <person name="Bonometti L."/>
            <person name="Westerberg I."/>
            <person name="Brannstrom I.O."/>
            <person name="Guillou S."/>
            <person name="Cros-Aarteil S."/>
            <person name="Calhoun S."/>
            <person name="Haridas S."/>
            <person name="Kuo A."/>
            <person name="Mondo S."/>
            <person name="Pangilinan J."/>
            <person name="Riley R."/>
            <person name="Labutti K."/>
            <person name="Andreopoulos B."/>
            <person name="Lipzen A."/>
            <person name="Chen C."/>
            <person name="Yanf M."/>
            <person name="Daum C."/>
            <person name="Ng V."/>
            <person name="Clum A."/>
            <person name="Ohm R."/>
            <person name="Martin F."/>
            <person name="Silar P."/>
            <person name="Natvig D."/>
            <person name="Lalanne C."/>
            <person name="Gautier V."/>
            <person name="Ament-Velasquez S.L."/>
            <person name="Kruys A."/>
            <person name="Hutchinson M.I."/>
            <person name="Powell A.J."/>
            <person name="Barry K."/>
            <person name="Miller A.N."/>
            <person name="Grigoriev I.V."/>
            <person name="Debuchy R."/>
            <person name="Gladieux P."/>
            <person name="Thoren M.H."/>
            <person name="Johannesson H."/>
        </authorList>
    </citation>
    <scope>NUCLEOTIDE SEQUENCE</scope>
    <source>
        <strain evidence="1">CBS 990.96</strain>
    </source>
</reference>